<dbReference type="EMBL" id="LR131273">
    <property type="protein sequence ID" value="VDR37000.1"/>
    <property type="molecule type" value="Genomic_DNA"/>
</dbReference>
<evidence type="ECO:0000313" key="2">
    <source>
        <dbReference type="Proteomes" id="UP000271626"/>
    </source>
</evidence>
<organism evidence="1 2">
    <name type="scientific">Tsukamurella paurometabola</name>
    <name type="common">Corynebacterium paurometabolum</name>
    <dbReference type="NCBI Taxonomy" id="2061"/>
    <lineage>
        <taxon>Bacteria</taxon>
        <taxon>Bacillati</taxon>
        <taxon>Actinomycetota</taxon>
        <taxon>Actinomycetes</taxon>
        <taxon>Mycobacteriales</taxon>
        <taxon>Tsukamurellaceae</taxon>
        <taxon>Tsukamurella</taxon>
    </lineage>
</organism>
<name>A0A3P8M9E7_TSUPA</name>
<gene>
    <name evidence="1" type="ORF">NCTC10741_00095</name>
</gene>
<dbReference type="RefSeq" id="WP_126194449.1">
    <property type="nucleotide sequence ID" value="NZ_CP085954.1"/>
</dbReference>
<reference evidence="1 2" key="1">
    <citation type="submission" date="2018-12" db="EMBL/GenBank/DDBJ databases">
        <authorList>
            <consortium name="Pathogen Informatics"/>
        </authorList>
    </citation>
    <scope>NUCLEOTIDE SEQUENCE [LARGE SCALE GENOMIC DNA]</scope>
    <source>
        <strain evidence="1 2">NCTC10741</strain>
    </source>
</reference>
<accession>A0A3P8M9E7</accession>
<protein>
    <submittedName>
        <fullName evidence="1">Uncharacterized protein</fullName>
    </submittedName>
</protein>
<sequence>MTGEVLNPVDIEQAIRGIANRIAAGVKVCSDRYEAFLTADRDYDRAFAGAYLAHDGAAHERKYAAELATHKQRETRDVADAAYRYADRQHRALQDELRAYQSVGASIRQMYAVAGRGEGA</sequence>
<dbReference type="Proteomes" id="UP000271626">
    <property type="component" value="Chromosome"/>
</dbReference>
<dbReference type="OrthoDB" id="5149502at2"/>
<proteinExistence type="predicted"/>
<evidence type="ECO:0000313" key="1">
    <source>
        <dbReference type="EMBL" id="VDR37000.1"/>
    </source>
</evidence>
<dbReference type="AlphaFoldDB" id="A0A3P8M9E7"/>